<name>A0A059KMI4_9BURK</name>
<dbReference type="SUPFAM" id="SSF52091">
    <property type="entry name" value="SpoIIaa-like"/>
    <property type="match status" value="1"/>
</dbReference>
<dbReference type="InterPro" id="IPR036513">
    <property type="entry name" value="STAS_dom_sf"/>
</dbReference>
<dbReference type="Pfam" id="PF13466">
    <property type="entry name" value="STAS_2"/>
    <property type="match status" value="1"/>
</dbReference>
<dbReference type="InterPro" id="IPR058548">
    <property type="entry name" value="MlaB-like_STAS"/>
</dbReference>
<dbReference type="InterPro" id="IPR002645">
    <property type="entry name" value="STAS_dom"/>
</dbReference>
<feature type="transmembrane region" description="Helical" evidence="1">
    <location>
        <begin position="80"/>
        <end position="100"/>
    </location>
</feature>
<keyword evidence="1" id="KW-0472">Membrane</keyword>
<dbReference type="RefSeq" id="WP_037481048.1">
    <property type="nucleotide sequence ID" value="NZ_AZRA01000048.1"/>
</dbReference>
<evidence type="ECO:0000259" key="2">
    <source>
        <dbReference type="PROSITE" id="PS50801"/>
    </source>
</evidence>
<dbReference type="Proteomes" id="UP000026714">
    <property type="component" value="Unassembled WGS sequence"/>
</dbReference>
<evidence type="ECO:0000256" key="1">
    <source>
        <dbReference type="SAM" id="Phobius"/>
    </source>
</evidence>
<feature type="domain" description="STAS" evidence="2">
    <location>
        <begin position="1"/>
        <end position="101"/>
    </location>
</feature>
<dbReference type="PATRIC" id="fig|1286631.3.peg.1851"/>
<comment type="caution">
    <text evidence="3">The sequence shown here is derived from an EMBL/GenBank/DDBJ whole genome shotgun (WGS) entry which is preliminary data.</text>
</comment>
<accession>A0A059KMI4</accession>
<dbReference type="AlphaFoldDB" id="A0A059KMI4"/>
<sequence>MSAAAARLELPARLTLAEARAAAAGLGSRIAAAPAGDVLVLDAGALGQFDSSALAVLLELQRRAAAAGRPLRIERTPARLVALAGLYGVAGVLGMAAQGAV</sequence>
<reference evidence="3 4" key="1">
    <citation type="journal article" date="2014" name="FEMS Microbiol. Ecol.">
        <title>Sphaerotilus natans encrusted with nanoball-shaped Fe(III) oxide minerals formed by nitrate-reducing mixotrophic Fe(II) oxidation.</title>
        <authorList>
            <person name="Park S."/>
            <person name="Kim D.H."/>
            <person name="Lee J.H."/>
            <person name="Hur H.G."/>
        </authorList>
    </citation>
    <scope>NUCLEOTIDE SEQUENCE [LARGE SCALE GENOMIC DNA]</scope>
    <source>
        <strain evidence="3 4">DSM 6575</strain>
    </source>
</reference>
<keyword evidence="1" id="KW-1133">Transmembrane helix</keyword>
<proteinExistence type="predicted"/>
<dbReference type="EMBL" id="AZRA01000048">
    <property type="protein sequence ID" value="KDB52540.1"/>
    <property type="molecule type" value="Genomic_DNA"/>
</dbReference>
<gene>
    <name evidence="3" type="ORF">X805_18820</name>
</gene>
<keyword evidence="4" id="KW-1185">Reference proteome</keyword>
<protein>
    <recommendedName>
        <fullName evidence="2">STAS domain-containing protein</fullName>
    </recommendedName>
</protein>
<evidence type="ECO:0000313" key="3">
    <source>
        <dbReference type="EMBL" id="KDB52540.1"/>
    </source>
</evidence>
<dbReference type="STRING" id="34103.SAMN05421778_11969"/>
<dbReference type="eggNOG" id="COG3113">
    <property type="taxonomic scope" value="Bacteria"/>
</dbReference>
<dbReference type="Gene3D" id="3.30.750.24">
    <property type="entry name" value="STAS domain"/>
    <property type="match status" value="1"/>
</dbReference>
<organism evidence="3 4">
    <name type="scientific">Sphaerotilus natans subsp. natans DSM 6575</name>
    <dbReference type="NCBI Taxonomy" id="1286631"/>
    <lineage>
        <taxon>Bacteria</taxon>
        <taxon>Pseudomonadati</taxon>
        <taxon>Pseudomonadota</taxon>
        <taxon>Betaproteobacteria</taxon>
        <taxon>Burkholderiales</taxon>
        <taxon>Sphaerotilaceae</taxon>
        <taxon>Sphaerotilus</taxon>
    </lineage>
</organism>
<dbReference type="PROSITE" id="PS50801">
    <property type="entry name" value="STAS"/>
    <property type="match status" value="1"/>
</dbReference>
<evidence type="ECO:0000313" key="4">
    <source>
        <dbReference type="Proteomes" id="UP000026714"/>
    </source>
</evidence>
<keyword evidence="1" id="KW-0812">Transmembrane</keyword>